<sequence>MKFSTIASTIIGAALLFASKAVADVDYFDWPSPNAVFRTGTSIQFVVDEMPDGDDDERVYANLYRENGSFVKTIRSWDSDNVDDDEFAFTWYVDRNLRSGRYFVEIFADDDDDDDVSRSFIFEIASGAPTTTSPPRYPATTNNNNNNNRNRRPSMRNNRQVYRPARGTRRMQNRHHKRAAGTF</sequence>
<keyword evidence="2" id="KW-0732">Signal</keyword>
<evidence type="ECO:0000256" key="2">
    <source>
        <dbReference type="SAM" id="SignalP"/>
    </source>
</evidence>
<dbReference type="OrthoDB" id="2284890at2759"/>
<evidence type="ECO:0000313" key="4">
    <source>
        <dbReference type="Proteomes" id="UP000053815"/>
    </source>
</evidence>
<gene>
    <name evidence="3" type="ORF">MAM1_0373c10137</name>
</gene>
<keyword evidence="4" id="KW-1185">Reference proteome</keyword>
<feature type="region of interest" description="Disordered" evidence="1">
    <location>
        <begin position="127"/>
        <end position="183"/>
    </location>
</feature>
<feature type="signal peptide" evidence="2">
    <location>
        <begin position="1"/>
        <end position="23"/>
    </location>
</feature>
<dbReference type="STRING" id="91626.A0A0C9N7F8"/>
<protein>
    <recommendedName>
        <fullName evidence="5">Secreted protein</fullName>
    </recommendedName>
</protein>
<dbReference type="Proteomes" id="UP000053815">
    <property type="component" value="Unassembled WGS sequence"/>
</dbReference>
<proteinExistence type="predicted"/>
<evidence type="ECO:0008006" key="5">
    <source>
        <dbReference type="Google" id="ProtNLM"/>
    </source>
</evidence>
<dbReference type="AlphaFoldDB" id="A0A0C9N7F8"/>
<feature type="compositionally biased region" description="Basic residues" evidence="1">
    <location>
        <begin position="166"/>
        <end position="183"/>
    </location>
</feature>
<name>A0A0C9N7F8_9FUNG</name>
<reference evidence="3" key="1">
    <citation type="submission" date="2014-09" db="EMBL/GenBank/DDBJ databases">
        <title>Draft genome sequence of an oleaginous Mucoromycotina fungus Mucor ambiguus NBRC6742.</title>
        <authorList>
            <person name="Takeda I."/>
            <person name="Yamane N."/>
            <person name="Morita T."/>
            <person name="Tamano K."/>
            <person name="Machida M."/>
            <person name="Baker S."/>
            <person name="Koike H."/>
        </authorList>
    </citation>
    <scope>NUCLEOTIDE SEQUENCE</scope>
    <source>
        <strain evidence="3">NBRC 6742</strain>
    </source>
</reference>
<feature type="chain" id="PRO_5002199999" description="Secreted protein" evidence="2">
    <location>
        <begin position="24"/>
        <end position="183"/>
    </location>
</feature>
<accession>A0A0C9N7F8</accession>
<evidence type="ECO:0000256" key="1">
    <source>
        <dbReference type="SAM" id="MobiDB-lite"/>
    </source>
</evidence>
<organism evidence="3">
    <name type="scientific">Mucor ambiguus</name>
    <dbReference type="NCBI Taxonomy" id="91626"/>
    <lineage>
        <taxon>Eukaryota</taxon>
        <taxon>Fungi</taxon>
        <taxon>Fungi incertae sedis</taxon>
        <taxon>Mucoromycota</taxon>
        <taxon>Mucoromycotina</taxon>
        <taxon>Mucoromycetes</taxon>
        <taxon>Mucorales</taxon>
        <taxon>Mucorineae</taxon>
        <taxon>Mucoraceae</taxon>
        <taxon>Mucor</taxon>
    </lineage>
</organism>
<evidence type="ECO:0000313" key="3">
    <source>
        <dbReference type="EMBL" id="GAN10593.1"/>
    </source>
</evidence>
<dbReference type="EMBL" id="DF836662">
    <property type="protein sequence ID" value="GAN10593.1"/>
    <property type="molecule type" value="Genomic_DNA"/>
</dbReference>